<keyword evidence="2" id="KW-1003">Cell membrane</keyword>
<dbReference type="PANTHER" id="PTHR42723:SF1">
    <property type="entry name" value="CHLOROPHYLL SYNTHASE, CHLOROPLASTIC"/>
    <property type="match status" value="1"/>
</dbReference>
<name>A4CK12_ROBBH</name>
<dbReference type="NCBIfam" id="NF035940">
    <property type="entry name" value="prenyl_rel_EboC"/>
    <property type="match status" value="1"/>
</dbReference>
<feature type="transmembrane region" description="Helical" evidence="6">
    <location>
        <begin position="119"/>
        <end position="135"/>
    </location>
</feature>
<evidence type="ECO:0000256" key="1">
    <source>
        <dbReference type="ARBA" id="ARBA00004141"/>
    </source>
</evidence>
<dbReference type="AlphaFoldDB" id="A4CK12"/>
<protein>
    <submittedName>
        <fullName evidence="7">Uncharacterized protein</fullName>
    </submittedName>
</protein>
<evidence type="ECO:0000256" key="6">
    <source>
        <dbReference type="SAM" id="Phobius"/>
    </source>
</evidence>
<dbReference type="InterPro" id="IPR044878">
    <property type="entry name" value="UbiA_sf"/>
</dbReference>
<keyword evidence="5 6" id="KW-0472">Membrane</keyword>
<organism evidence="7 8">
    <name type="scientific">Robiginitalea biformata (strain ATCC BAA-864 / DSM 15991 / KCTC 12146 / HTCC2501)</name>
    <dbReference type="NCBI Taxonomy" id="313596"/>
    <lineage>
        <taxon>Bacteria</taxon>
        <taxon>Pseudomonadati</taxon>
        <taxon>Bacteroidota</taxon>
        <taxon>Flavobacteriia</taxon>
        <taxon>Flavobacteriales</taxon>
        <taxon>Flavobacteriaceae</taxon>
        <taxon>Robiginitalea</taxon>
    </lineage>
</organism>
<accession>A4CK12</accession>
<dbReference type="InterPro" id="IPR050475">
    <property type="entry name" value="Prenyltransferase_related"/>
</dbReference>
<dbReference type="eggNOG" id="COG0382">
    <property type="taxonomic scope" value="Bacteria"/>
</dbReference>
<evidence type="ECO:0000256" key="2">
    <source>
        <dbReference type="ARBA" id="ARBA00022475"/>
    </source>
</evidence>
<feature type="transmembrane region" description="Helical" evidence="6">
    <location>
        <begin position="21"/>
        <end position="40"/>
    </location>
</feature>
<gene>
    <name evidence="7" type="ordered locus">RB2501_12824</name>
</gene>
<dbReference type="GO" id="GO:0016765">
    <property type="term" value="F:transferase activity, transferring alkyl or aryl (other than methyl) groups"/>
    <property type="evidence" value="ECO:0007669"/>
    <property type="project" value="InterPro"/>
</dbReference>
<feature type="transmembrane region" description="Helical" evidence="6">
    <location>
        <begin position="196"/>
        <end position="216"/>
    </location>
</feature>
<sequence length="300" mass="31827">MGKSAFYGYLQLMRPPNLPTAAADILAGGAIAGVYSQLFASQEGPAPWLVLLTLVTASILLYAGGVVLNDVFDAQLDAQERPERPIPSGVIPRSRAAVFGASLLFLGVLAASLVRLESGYIAALLAIAILVYDAYAKKFSFLGPLLMGTCRSLNLWLGISILPITGQGAYLWVPLLYIFAVTTVSRGEVYGGNKKALIAAAGMYAIAIFGVGILVGVQTTRFWFALPFLLLLCLMVFRPLWRAYQINQPAEIRGAVKGGVLGIVALDAAWAAGYAGLWPAVLILALLPVARLLAARFAVT</sequence>
<feature type="transmembrane region" description="Helical" evidence="6">
    <location>
        <begin position="222"/>
        <end position="240"/>
    </location>
</feature>
<proteinExistence type="predicted"/>
<evidence type="ECO:0000313" key="8">
    <source>
        <dbReference type="Proteomes" id="UP000009049"/>
    </source>
</evidence>
<dbReference type="HOGENOM" id="CLU_060108_2_0_10"/>
<dbReference type="Gene3D" id="1.10.357.140">
    <property type="entry name" value="UbiA prenyltransferase"/>
    <property type="match status" value="1"/>
</dbReference>
<dbReference type="InterPro" id="IPR000537">
    <property type="entry name" value="UbiA_prenyltransferase"/>
</dbReference>
<dbReference type="KEGG" id="rbi:RB2501_12824"/>
<keyword evidence="3 6" id="KW-0812">Transmembrane</keyword>
<dbReference type="Proteomes" id="UP000009049">
    <property type="component" value="Chromosome"/>
</dbReference>
<dbReference type="GO" id="GO:0016020">
    <property type="term" value="C:membrane"/>
    <property type="evidence" value="ECO:0007669"/>
    <property type="project" value="UniProtKB-SubCell"/>
</dbReference>
<dbReference type="CDD" id="cd13964">
    <property type="entry name" value="PT_UbiA_1"/>
    <property type="match status" value="1"/>
</dbReference>
<evidence type="ECO:0000256" key="4">
    <source>
        <dbReference type="ARBA" id="ARBA00022989"/>
    </source>
</evidence>
<feature type="transmembrane region" description="Helical" evidence="6">
    <location>
        <begin position="46"/>
        <end position="72"/>
    </location>
</feature>
<reference evidence="7 8" key="1">
    <citation type="journal article" date="2009" name="J. Bacteriol.">
        <title>Complete genome sequence of Robiginitalea biformata HTCC2501.</title>
        <authorList>
            <person name="Oh H.M."/>
            <person name="Giovannoni S.J."/>
            <person name="Lee K."/>
            <person name="Ferriera S."/>
            <person name="Johnson J."/>
            <person name="Cho J.C."/>
        </authorList>
    </citation>
    <scope>NUCLEOTIDE SEQUENCE [LARGE SCALE GENOMIC DNA]</scope>
    <source>
        <strain evidence="8">ATCC BAA-864 / HTCC2501 / KCTC 12146</strain>
    </source>
</reference>
<evidence type="ECO:0000256" key="3">
    <source>
        <dbReference type="ARBA" id="ARBA00022692"/>
    </source>
</evidence>
<dbReference type="Pfam" id="PF01040">
    <property type="entry name" value="UbiA"/>
    <property type="match status" value="1"/>
</dbReference>
<evidence type="ECO:0000256" key="5">
    <source>
        <dbReference type="ARBA" id="ARBA00023136"/>
    </source>
</evidence>
<keyword evidence="8" id="KW-1185">Reference proteome</keyword>
<comment type="subcellular location">
    <subcellularLocation>
        <location evidence="1">Membrane</location>
        <topology evidence="1">Multi-pass membrane protein</topology>
    </subcellularLocation>
</comment>
<dbReference type="OrthoDB" id="2908954at2"/>
<evidence type="ECO:0000313" key="7">
    <source>
        <dbReference type="EMBL" id="EAR15211.1"/>
    </source>
</evidence>
<feature type="transmembrane region" description="Helical" evidence="6">
    <location>
        <begin position="93"/>
        <end position="113"/>
    </location>
</feature>
<dbReference type="RefSeq" id="WP_015754530.1">
    <property type="nucleotide sequence ID" value="NC_013222.1"/>
</dbReference>
<dbReference type="STRING" id="313596.RB2501_12824"/>
<keyword evidence="4 6" id="KW-1133">Transmembrane helix</keyword>
<feature type="transmembrane region" description="Helical" evidence="6">
    <location>
        <begin position="252"/>
        <end position="271"/>
    </location>
</feature>
<dbReference type="EMBL" id="CP001712">
    <property type="protein sequence ID" value="EAR15211.1"/>
    <property type="molecule type" value="Genomic_DNA"/>
</dbReference>
<feature type="transmembrane region" description="Helical" evidence="6">
    <location>
        <begin position="277"/>
        <end position="299"/>
    </location>
</feature>
<dbReference type="PANTHER" id="PTHR42723">
    <property type="entry name" value="CHLOROPHYLL SYNTHASE"/>
    <property type="match status" value="1"/>
</dbReference>